<accession>A0A9P0QK46</accession>
<dbReference type="Gene3D" id="2.130.10.30">
    <property type="entry name" value="Regulator of chromosome condensation 1/beta-lactamase-inhibitor protein II"/>
    <property type="match status" value="1"/>
</dbReference>
<dbReference type="SUPFAM" id="SSF50985">
    <property type="entry name" value="RCC1/BLIP-II"/>
    <property type="match status" value="1"/>
</dbReference>
<keyword evidence="1" id="KW-0472">Membrane</keyword>
<dbReference type="EMBL" id="CAKXYY010000002">
    <property type="protein sequence ID" value="CAH2350592.1"/>
    <property type="molecule type" value="Genomic_DNA"/>
</dbReference>
<keyword evidence="3" id="KW-1185">Reference proteome</keyword>
<dbReference type="OrthoDB" id="10256179at2759"/>
<dbReference type="InterPro" id="IPR009091">
    <property type="entry name" value="RCC1/BLIP-II"/>
</dbReference>
<evidence type="ECO:0000313" key="2">
    <source>
        <dbReference type="EMBL" id="CAH2350592.1"/>
    </source>
</evidence>
<keyword evidence="1" id="KW-1133">Transmembrane helix</keyword>
<keyword evidence="1" id="KW-0812">Transmembrane</keyword>
<sequence length="673" mass="75384">MLRTSFFALRHRHALKSNGVIYSVARSYSSIEDFNKKKKTYSYGLDLDDLEKVHRADEAKVDLNSVLEGHPDLADLKPGSPEYKDRMYSLHQSLQNDQRKEQRKYESRERLKAVAIGFGAVVGLIAIHQAALNYEYLKNWLNHSRTYGKEVDTEKIMSLDDPSKNTNNMANLVSKFTDNLDTLNIISNLKSSEETPGLYLFGGVKARSKFPLRVPFFDDKLLKDVQLKDTLLVAINSKGNELYEMKIDLGKSSKNIKPPVVEKIKTPFIVKKCQLTANFIYLLSEKGETYFKVRNDVASKKKIELDGYSSRNWIGMSKKSTVFGKFPGKFEDISAGESHLLLLGKAGDLSVVSSSSSAANFGQLGLPKYSPYTQKSSNTNTSINGVDAPINTPLELIGLNYEIVSSPTGEKSTRPRVFSHIATGKFHNLASDLAGNVWTWGKNTYGECGSELSYRTDVQSIPQIAFTTKDFLNATKHFSPLQNSQLLDLWQVDGLYSGSETSYIKVNFDNSVDFLFSFGNGLKGQLGNNLYLHASPKLQTMKSLLGLKEFDEASNKTRSIGIKDVKLGENHGFIVLDNSGNHQDLLSFGDNEFGQLGNGKYVKNSKPNQIPKLIEPEELDKSKTDIADLKKELTKRILDVNNKRLQLVKDEKKRWQQSISAGDNCSAIYYKSI</sequence>
<proteinExistence type="predicted"/>
<dbReference type="GO" id="GO:0005743">
    <property type="term" value="C:mitochondrial inner membrane"/>
    <property type="evidence" value="ECO:0007669"/>
    <property type="project" value="TreeGrafter"/>
</dbReference>
<dbReference type="PANTHER" id="PTHR47563:SF1">
    <property type="entry name" value="PROTEIN FMP25, MITOCHONDRIAL"/>
    <property type="match status" value="1"/>
</dbReference>
<dbReference type="Proteomes" id="UP000837801">
    <property type="component" value="Unassembled WGS sequence"/>
</dbReference>
<evidence type="ECO:0008006" key="4">
    <source>
        <dbReference type="Google" id="ProtNLM"/>
    </source>
</evidence>
<organism evidence="2 3">
    <name type="scientific">[Candida] railenensis</name>
    <dbReference type="NCBI Taxonomy" id="45579"/>
    <lineage>
        <taxon>Eukaryota</taxon>
        <taxon>Fungi</taxon>
        <taxon>Dikarya</taxon>
        <taxon>Ascomycota</taxon>
        <taxon>Saccharomycotina</taxon>
        <taxon>Pichiomycetes</taxon>
        <taxon>Debaryomycetaceae</taxon>
        <taxon>Kurtzmaniella</taxon>
    </lineage>
</organism>
<reference evidence="2" key="1">
    <citation type="submission" date="2022-03" db="EMBL/GenBank/DDBJ databases">
        <authorList>
            <person name="Legras J.-L."/>
            <person name="Devillers H."/>
            <person name="Grondin C."/>
        </authorList>
    </citation>
    <scope>NUCLEOTIDE SEQUENCE</scope>
    <source>
        <strain evidence="2">CLIB 1423</strain>
    </source>
</reference>
<protein>
    <recommendedName>
        <fullName evidence="4">Mitochondrial protein</fullName>
    </recommendedName>
</protein>
<dbReference type="PANTHER" id="PTHR47563">
    <property type="entry name" value="PROTEIN FMP25, MITOCHONDRIAL"/>
    <property type="match status" value="1"/>
</dbReference>
<evidence type="ECO:0000313" key="3">
    <source>
        <dbReference type="Proteomes" id="UP000837801"/>
    </source>
</evidence>
<name>A0A9P0QK46_9ASCO</name>
<evidence type="ECO:0000256" key="1">
    <source>
        <dbReference type="SAM" id="Phobius"/>
    </source>
</evidence>
<comment type="caution">
    <text evidence="2">The sequence shown here is derived from an EMBL/GenBank/DDBJ whole genome shotgun (WGS) entry which is preliminary data.</text>
</comment>
<dbReference type="InterPro" id="IPR053245">
    <property type="entry name" value="MitoProcess-Associated"/>
</dbReference>
<dbReference type="AlphaFoldDB" id="A0A9P0QK46"/>
<feature type="transmembrane region" description="Helical" evidence="1">
    <location>
        <begin position="113"/>
        <end position="132"/>
    </location>
</feature>
<dbReference type="Pfam" id="PF13540">
    <property type="entry name" value="RCC1_2"/>
    <property type="match status" value="1"/>
</dbReference>
<gene>
    <name evidence="2" type="ORF">CLIB1423_02S00606</name>
</gene>
<dbReference type="GO" id="GO:0034551">
    <property type="term" value="P:mitochondrial respiratory chain complex III assembly"/>
    <property type="evidence" value="ECO:0007669"/>
    <property type="project" value="TreeGrafter"/>
</dbReference>